<protein>
    <submittedName>
        <fullName evidence="6">Beta-glucosidase</fullName>
        <ecNumber evidence="6">3.2.1.21</ecNumber>
    </submittedName>
</protein>
<sequence length="1110" mass="116789">MSENTNATAAASAEAEAIVDSTATTSTNADATRAFAFYNHELPLPERVADLVSRLTLEEKIGQMPQYQEEVPRLGLSKYKHGTEGAHGIAWLGEATVFPQPIGLASTWDEELLRQVGEAIGTEARVFYQRDPERNGLTIWAPTVDMERDARWGRTEEAYGEDPLLAGKLTAALARGMQGDDPAYLRAVATLKHFYANNNELHRGFGSASIDARSKREYYLKVFELAFKEGGAKSMMTAYNSVNGVPANLLDDIEAIVRGEWGMDGFVVSDAGDVLGTVHEHKHVDSYAEAAALSIRAGIDSITDDAETVKRAIRDALEQGLLEEADLDRALSRTFSVRMRLGEFDPPGLNPYEGVPEEKVGSPEHAALSRLAAEKSVVLLRNEPAAAGADGTAAPQSEAAAAGSEAATRGRGESSAASEAARTVIAGAAAGDAAPLLPLAPQGRIAVIGPLADEAFTDWYSGTPPYRSTPLAGIRERLADAGEAVYATGGSKLRLRSVTSGRYVGSGPVLTADAAGPEEAEIFEATDWGYGNVTLRAQSSGKLVTDAEDGLTASADEARGWFVKEVFRLEDAQAGLGDQAQAAADGVRAGAQPAAGAGSSGTAAGSRFGKEEERGARTVELRTWDGTPVGLLADGRLMPAELAPEAAVNAADAANPDAAAEAERAERLRQRRKPAQAERFLVEVVEDGISAAVRLAASADAAVVVVGNQPFINGKEDADRPGIALAAAQQELIRAVLRANPRTAVLLVSSYPFALEGLEREAPAILQLCHASQELGRAAAGAIFGDYSPAGRLPMTWPATEQGMPSIMDYDIIRSGRTYHYGDISVLYPFGHGLSYAAFRYGELRVDREALEAGDAATVRLEVTNESGLEADEVVQLYARIEGSAFQRPKRQLVGFRRLRLAAGETATAEFRVEASQLAVWDPAADRWAFESGVCRLLAGASSADIRAEAQLRLDGEPLAARPLGDWTAASSYDEARGLAIDACRDGGDSVRPAGADAAALTAAFAGGAPGQGWARFGRGLLPAGADRFEARVSGAGSGSVELRLGGPDGELLARCDVPRTGGPQAWTTVAAPLALPAYSAAAAGRDGADTVSVVLRGEIGLARFRVVKS</sequence>
<feature type="region of interest" description="Disordered" evidence="4">
    <location>
        <begin position="648"/>
        <end position="672"/>
    </location>
</feature>
<dbReference type="SUPFAM" id="SSF49785">
    <property type="entry name" value="Galactose-binding domain-like"/>
    <property type="match status" value="1"/>
</dbReference>
<dbReference type="PRINTS" id="PR00133">
    <property type="entry name" value="GLHYDRLASE3"/>
</dbReference>
<reference evidence="6 7" key="1">
    <citation type="submission" date="2017-05" db="EMBL/GenBank/DDBJ databases">
        <title>Functional genome analysis of Paenibacillus pasadenensis strain R16: insights on endophytic life style and antifungal activity.</title>
        <authorList>
            <person name="Passera A."/>
            <person name="Marcolungo L."/>
            <person name="Casati P."/>
            <person name="Brasca M."/>
            <person name="Quaglino F."/>
            <person name="Delledonne M."/>
        </authorList>
    </citation>
    <scope>NUCLEOTIDE SEQUENCE [LARGE SCALE GENOMIC DNA]</scope>
    <source>
        <strain evidence="6 7">R16</strain>
    </source>
</reference>
<dbReference type="SUPFAM" id="SSF50405">
    <property type="entry name" value="Actin-crosslinking proteins"/>
    <property type="match status" value="1"/>
</dbReference>
<dbReference type="Pfam" id="PF00933">
    <property type="entry name" value="Glyco_hydro_3"/>
    <property type="match status" value="1"/>
</dbReference>
<dbReference type="GO" id="GO:0046556">
    <property type="term" value="F:alpha-L-arabinofuranosidase activity"/>
    <property type="evidence" value="ECO:0007669"/>
    <property type="project" value="TreeGrafter"/>
</dbReference>
<comment type="similarity">
    <text evidence="1">Belongs to the glycosyl hydrolase 3 family.</text>
</comment>
<evidence type="ECO:0000256" key="4">
    <source>
        <dbReference type="SAM" id="MobiDB-lite"/>
    </source>
</evidence>
<dbReference type="Gene3D" id="3.20.20.300">
    <property type="entry name" value="Glycoside hydrolase, family 3, N-terminal domain"/>
    <property type="match status" value="1"/>
</dbReference>
<feature type="region of interest" description="Disordered" evidence="4">
    <location>
        <begin position="387"/>
        <end position="416"/>
    </location>
</feature>
<dbReference type="Proteomes" id="UP000234789">
    <property type="component" value="Unassembled WGS sequence"/>
</dbReference>
<dbReference type="PANTHER" id="PTHR42721">
    <property type="entry name" value="SUGAR HYDROLASE-RELATED"/>
    <property type="match status" value="1"/>
</dbReference>
<keyword evidence="7" id="KW-1185">Reference proteome</keyword>
<dbReference type="CDD" id="cd23343">
    <property type="entry name" value="beta-trefoil_FSCN_BglX-like"/>
    <property type="match status" value="1"/>
</dbReference>
<dbReference type="AlphaFoldDB" id="A0A2N5NBX9"/>
<dbReference type="SMART" id="SM00606">
    <property type="entry name" value="CBD_IV"/>
    <property type="match status" value="1"/>
</dbReference>
<feature type="domain" description="CBM6" evidence="5">
    <location>
        <begin position="972"/>
        <end position="1108"/>
    </location>
</feature>
<dbReference type="InterPro" id="IPR036881">
    <property type="entry name" value="Glyco_hydro_3_C_sf"/>
</dbReference>
<dbReference type="SMART" id="SM01217">
    <property type="entry name" value="Fn3_like"/>
    <property type="match status" value="1"/>
</dbReference>
<name>A0A2N5NBX9_9BACL</name>
<dbReference type="InterPro" id="IPR002772">
    <property type="entry name" value="Glyco_hydro_3_C"/>
</dbReference>
<feature type="region of interest" description="Disordered" evidence="4">
    <location>
        <begin position="587"/>
        <end position="618"/>
    </location>
</feature>
<dbReference type="Pfam" id="PF01915">
    <property type="entry name" value="Glyco_hydro_3_C"/>
    <property type="match status" value="1"/>
</dbReference>
<evidence type="ECO:0000313" key="7">
    <source>
        <dbReference type="Proteomes" id="UP000234789"/>
    </source>
</evidence>
<dbReference type="CDD" id="cd04084">
    <property type="entry name" value="CBM6_xylanase-like"/>
    <property type="match status" value="1"/>
</dbReference>
<evidence type="ECO:0000313" key="6">
    <source>
        <dbReference type="EMBL" id="PLT47838.1"/>
    </source>
</evidence>
<keyword evidence="2" id="KW-0732">Signal</keyword>
<dbReference type="Gene3D" id="2.60.40.10">
    <property type="entry name" value="Immunoglobulins"/>
    <property type="match status" value="1"/>
</dbReference>
<keyword evidence="6" id="KW-0326">Glycosidase</keyword>
<evidence type="ECO:0000256" key="2">
    <source>
        <dbReference type="ARBA" id="ARBA00022729"/>
    </source>
</evidence>
<feature type="compositionally biased region" description="Low complexity" evidence="4">
    <location>
        <begin position="587"/>
        <end position="607"/>
    </location>
</feature>
<dbReference type="InterPro" id="IPR026891">
    <property type="entry name" value="Fn3-like"/>
</dbReference>
<dbReference type="PANTHER" id="PTHR42721:SF3">
    <property type="entry name" value="BETA-D-XYLOSIDASE 5-RELATED"/>
    <property type="match status" value="1"/>
</dbReference>
<dbReference type="InterPro" id="IPR017853">
    <property type="entry name" value="GH"/>
</dbReference>
<dbReference type="SUPFAM" id="SSF51445">
    <property type="entry name" value="(Trans)glycosidases"/>
    <property type="match status" value="1"/>
</dbReference>
<evidence type="ECO:0000259" key="5">
    <source>
        <dbReference type="PROSITE" id="PS51175"/>
    </source>
</evidence>
<dbReference type="InterPro" id="IPR036962">
    <property type="entry name" value="Glyco_hydro_3_N_sf"/>
</dbReference>
<dbReference type="Pfam" id="PF14310">
    <property type="entry name" value="Fn3-like"/>
    <property type="match status" value="1"/>
</dbReference>
<evidence type="ECO:0000256" key="3">
    <source>
        <dbReference type="ARBA" id="ARBA00022801"/>
    </source>
</evidence>
<dbReference type="InterPro" id="IPR001764">
    <property type="entry name" value="Glyco_hydro_3_N"/>
</dbReference>
<dbReference type="InterPro" id="IPR013783">
    <property type="entry name" value="Ig-like_fold"/>
</dbReference>
<keyword evidence="3 6" id="KW-0378">Hydrolase</keyword>
<comment type="caution">
    <text evidence="6">The sequence shown here is derived from an EMBL/GenBank/DDBJ whole genome shotgun (WGS) entry which is preliminary data.</text>
</comment>
<dbReference type="RefSeq" id="WP_101807756.1">
    <property type="nucleotide sequence ID" value="NZ_NFEZ01000002.1"/>
</dbReference>
<feature type="compositionally biased region" description="Low complexity" evidence="4">
    <location>
        <begin position="648"/>
        <end position="659"/>
    </location>
</feature>
<dbReference type="InterPro" id="IPR008979">
    <property type="entry name" value="Galactose-bd-like_sf"/>
</dbReference>
<gene>
    <name evidence="6" type="ORF">B8V81_0745</name>
</gene>
<dbReference type="GO" id="GO:0030246">
    <property type="term" value="F:carbohydrate binding"/>
    <property type="evidence" value="ECO:0007669"/>
    <property type="project" value="InterPro"/>
</dbReference>
<dbReference type="GO" id="GO:0008422">
    <property type="term" value="F:beta-glucosidase activity"/>
    <property type="evidence" value="ECO:0007669"/>
    <property type="project" value="UniProtKB-EC"/>
</dbReference>
<dbReference type="PROSITE" id="PS51175">
    <property type="entry name" value="CBM6"/>
    <property type="match status" value="1"/>
</dbReference>
<dbReference type="EMBL" id="NFEZ01000002">
    <property type="protein sequence ID" value="PLT47838.1"/>
    <property type="molecule type" value="Genomic_DNA"/>
</dbReference>
<dbReference type="InterPro" id="IPR044993">
    <property type="entry name" value="BXL"/>
</dbReference>
<dbReference type="Pfam" id="PF03422">
    <property type="entry name" value="CBM_6"/>
    <property type="match status" value="1"/>
</dbReference>
<dbReference type="InterPro" id="IPR008999">
    <property type="entry name" value="Actin-crosslinking"/>
</dbReference>
<dbReference type="GO" id="GO:0045493">
    <property type="term" value="P:xylan catabolic process"/>
    <property type="evidence" value="ECO:0007669"/>
    <property type="project" value="InterPro"/>
</dbReference>
<dbReference type="InterPro" id="IPR005084">
    <property type="entry name" value="CBM6"/>
</dbReference>
<dbReference type="GO" id="GO:0031222">
    <property type="term" value="P:arabinan catabolic process"/>
    <property type="evidence" value="ECO:0007669"/>
    <property type="project" value="TreeGrafter"/>
</dbReference>
<dbReference type="Gene3D" id="2.60.120.260">
    <property type="entry name" value="Galactose-binding domain-like"/>
    <property type="match status" value="1"/>
</dbReference>
<dbReference type="EC" id="3.2.1.21" evidence="6"/>
<feature type="compositionally biased region" description="Basic and acidic residues" evidence="4">
    <location>
        <begin position="608"/>
        <end position="618"/>
    </location>
</feature>
<accession>A0A2N5NBX9</accession>
<dbReference type="Gene3D" id="3.40.50.1700">
    <property type="entry name" value="Glycoside hydrolase family 3 C-terminal domain"/>
    <property type="match status" value="2"/>
</dbReference>
<proteinExistence type="inferred from homology"/>
<dbReference type="InterPro" id="IPR006584">
    <property type="entry name" value="Cellulose-bd_IV"/>
</dbReference>
<evidence type="ECO:0000256" key="1">
    <source>
        <dbReference type="ARBA" id="ARBA00005336"/>
    </source>
</evidence>
<dbReference type="GO" id="GO:0009044">
    <property type="term" value="F:xylan 1,4-beta-xylosidase activity"/>
    <property type="evidence" value="ECO:0007669"/>
    <property type="project" value="InterPro"/>
</dbReference>
<dbReference type="SUPFAM" id="SSF52279">
    <property type="entry name" value="Beta-D-glucan exohydrolase, C-terminal domain"/>
    <property type="match status" value="1"/>
</dbReference>
<organism evidence="6 7">
    <name type="scientific">Paenibacillus pasadenensis</name>
    <dbReference type="NCBI Taxonomy" id="217090"/>
    <lineage>
        <taxon>Bacteria</taxon>
        <taxon>Bacillati</taxon>
        <taxon>Bacillota</taxon>
        <taxon>Bacilli</taxon>
        <taxon>Bacillales</taxon>
        <taxon>Paenibacillaceae</taxon>
        <taxon>Paenibacillus</taxon>
    </lineage>
</organism>